<name>A0AAN6NUV7_9PEZI</name>
<feature type="region of interest" description="Disordered" evidence="1">
    <location>
        <begin position="1"/>
        <end position="36"/>
    </location>
</feature>
<organism evidence="2 3">
    <name type="scientific">Pseudoneurospora amorphoporcata</name>
    <dbReference type="NCBI Taxonomy" id="241081"/>
    <lineage>
        <taxon>Eukaryota</taxon>
        <taxon>Fungi</taxon>
        <taxon>Dikarya</taxon>
        <taxon>Ascomycota</taxon>
        <taxon>Pezizomycotina</taxon>
        <taxon>Sordariomycetes</taxon>
        <taxon>Sordariomycetidae</taxon>
        <taxon>Sordariales</taxon>
        <taxon>Sordariaceae</taxon>
        <taxon>Pseudoneurospora</taxon>
    </lineage>
</organism>
<protein>
    <submittedName>
        <fullName evidence="2">Uncharacterized protein</fullName>
    </submittedName>
</protein>
<dbReference type="EMBL" id="MU859171">
    <property type="protein sequence ID" value="KAK3950618.1"/>
    <property type="molecule type" value="Genomic_DNA"/>
</dbReference>
<gene>
    <name evidence="2" type="ORF">QBC32DRAFT_216972</name>
</gene>
<dbReference type="AlphaFoldDB" id="A0AAN6NUV7"/>
<dbReference type="Proteomes" id="UP001303222">
    <property type="component" value="Unassembled WGS sequence"/>
</dbReference>
<reference evidence="2" key="2">
    <citation type="submission" date="2023-06" db="EMBL/GenBank/DDBJ databases">
        <authorList>
            <consortium name="Lawrence Berkeley National Laboratory"/>
            <person name="Mondo S.J."/>
            <person name="Hensen N."/>
            <person name="Bonometti L."/>
            <person name="Westerberg I."/>
            <person name="Brannstrom I.O."/>
            <person name="Guillou S."/>
            <person name="Cros-Aarteil S."/>
            <person name="Calhoun S."/>
            <person name="Haridas S."/>
            <person name="Kuo A."/>
            <person name="Pangilinan J."/>
            <person name="Riley R."/>
            <person name="Labutti K."/>
            <person name="Andreopoulos B."/>
            <person name="Lipzen A."/>
            <person name="Chen C."/>
            <person name="Yanf M."/>
            <person name="Daum C."/>
            <person name="Ng V."/>
            <person name="Clum A."/>
            <person name="Steindorff A."/>
            <person name="Ohm R."/>
            <person name="Martin F."/>
            <person name="Silar P."/>
            <person name="Natvig D."/>
            <person name="Lalanne C."/>
            <person name="Gautier V."/>
            <person name="Ament-Velasquez S.L."/>
            <person name="Kruys A."/>
            <person name="Hutchinson M.I."/>
            <person name="Powell A.J."/>
            <person name="Barry K."/>
            <person name="Miller A.N."/>
            <person name="Grigoriev I.V."/>
            <person name="Debuchy R."/>
            <person name="Gladieux P."/>
            <person name="Thoren M.H."/>
            <person name="Johannesson H."/>
        </authorList>
    </citation>
    <scope>NUCLEOTIDE SEQUENCE</scope>
    <source>
        <strain evidence="2">CBS 626.80</strain>
    </source>
</reference>
<accession>A0AAN6NUV7</accession>
<evidence type="ECO:0000256" key="1">
    <source>
        <dbReference type="SAM" id="MobiDB-lite"/>
    </source>
</evidence>
<proteinExistence type="predicted"/>
<evidence type="ECO:0000313" key="3">
    <source>
        <dbReference type="Proteomes" id="UP001303222"/>
    </source>
</evidence>
<evidence type="ECO:0000313" key="2">
    <source>
        <dbReference type="EMBL" id="KAK3950618.1"/>
    </source>
</evidence>
<sequence length="364" mass="40157">MDSNSDDSDDNTHHNPAMTYLGHHGPYDPSNANATTTTDTLTMRTSWIRTVHRAAQAYLHQMTLSSSTDEGLPKTASGTACAAAASQITEQDILYASIWDLITRAQRLRGGDDCVDMDSSHSAEAVGLKVLTTAVHDVHVSFPLLPPIVVAPLDQLFLRPVITDETAIPRLRRYALLARAIRSAIGEAQAVQREGQDQLKGQVHGQEHEVARWWRRQATMAATKKREKWIERCEGEGGKGLFIVSLDDWDEGMMGYRHGHGRSPYGGGMRTVETAGSEMISSSSSSGEEETGSACEVHTAPVYGKLSTTPARRRGDYHAVVLPPAPEGHVEGEDGKWRVQLHFHPLDGQRLRRCMDEEPWDWVS</sequence>
<reference evidence="2" key="1">
    <citation type="journal article" date="2023" name="Mol. Phylogenet. Evol.">
        <title>Genome-scale phylogeny and comparative genomics of the fungal order Sordariales.</title>
        <authorList>
            <person name="Hensen N."/>
            <person name="Bonometti L."/>
            <person name="Westerberg I."/>
            <person name="Brannstrom I.O."/>
            <person name="Guillou S."/>
            <person name="Cros-Aarteil S."/>
            <person name="Calhoun S."/>
            <person name="Haridas S."/>
            <person name="Kuo A."/>
            <person name="Mondo S."/>
            <person name="Pangilinan J."/>
            <person name="Riley R."/>
            <person name="LaButti K."/>
            <person name="Andreopoulos B."/>
            <person name="Lipzen A."/>
            <person name="Chen C."/>
            <person name="Yan M."/>
            <person name="Daum C."/>
            <person name="Ng V."/>
            <person name="Clum A."/>
            <person name="Steindorff A."/>
            <person name="Ohm R.A."/>
            <person name="Martin F."/>
            <person name="Silar P."/>
            <person name="Natvig D.O."/>
            <person name="Lalanne C."/>
            <person name="Gautier V."/>
            <person name="Ament-Velasquez S.L."/>
            <person name="Kruys A."/>
            <person name="Hutchinson M.I."/>
            <person name="Powell A.J."/>
            <person name="Barry K."/>
            <person name="Miller A.N."/>
            <person name="Grigoriev I.V."/>
            <person name="Debuchy R."/>
            <person name="Gladieux P."/>
            <person name="Hiltunen Thoren M."/>
            <person name="Johannesson H."/>
        </authorList>
    </citation>
    <scope>NUCLEOTIDE SEQUENCE</scope>
    <source>
        <strain evidence="2">CBS 626.80</strain>
    </source>
</reference>
<keyword evidence="3" id="KW-1185">Reference proteome</keyword>
<comment type="caution">
    <text evidence="2">The sequence shown here is derived from an EMBL/GenBank/DDBJ whole genome shotgun (WGS) entry which is preliminary data.</text>
</comment>